<accession>A0A1F7Z4N0</accession>
<keyword evidence="8" id="KW-0256">Endoplasmic reticulum</keyword>
<comment type="catalytic activity">
    <reaction evidence="12">
        <text>a di-trans,poly-cis-dolichyl phosphate + UDP-alpha-D-glucose = a di-trans,poly-cis-dolichyl beta-D-glucosyl phosphate + UDP</text>
        <dbReference type="Rhea" id="RHEA:15401"/>
        <dbReference type="Rhea" id="RHEA-COMP:19498"/>
        <dbReference type="Rhea" id="RHEA-COMP:19502"/>
        <dbReference type="ChEBI" id="CHEBI:57525"/>
        <dbReference type="ChEBI" id="CHEBI:57683"/>
        <dbReference type="ChEBI" id="CHEBI:58223"/>
        <dbReference type="ChEBI" id="CHEBI:58885"/>
        <dbReference type="EC" id="2.4.1.117"/>
    </reaction>
    <physiologicalReaction direction="left-to-right" evidence="12">
        <dbReference type="Rhea" id="RHEA:15402"/>
    </physiologicalReaction>
</comment>
<evidence type="ECO:0000256" key="7">
    <source>
        <dbReference type="ARBA" id="ARBA00022692"/>
    </source>
</evidence>
<comment type="similarity">
    <text evidence="3">Belongs to the glycosyltransferase 2 family.</text>
</comment>
<dbReference type="Pfam" id="PF00535">
    <property type="entry name" value="Glycos_transf_2"/>
    <property type="match status" value="1"/>
</dbReference>
<proteinExistence type="inferred from homology"/>
<evidence type="ECO:0000256" key="6">
    <source>
        <dbReference type="ARBA" id="ARBA00022679"/>
    </source>
</evidence>
<evidence type="ECO:0000256" key="11">
    <source>
        <dbReference type="ARBA" id="ARBA00023136"/>
    </source>
</evidence>
<dbReference type="InterPro" id="IPR001173">
    <property type="entry name" value="Glyco_trans_2-like"/>
</dbReference>
<organism evidence="14 15">
    <name type="scientific">Candidatus Woesebacteria bacterium RIFCSPHIGHO2_02_FULL_39_13</name>
    <dbReference type="NCBI Taxonomy" id="1802505"/>
    <lineage>
        <taxon>Bacteria</taxon>
        <taxon>Candidatus Woeseibacteriota</taxon>
    </lineage>
</organism>
<dbReference type="InterPro" id="IPR029044">
    <property type="entry name" value="Nucleotide-diphossugar_trans"/>
</dbReference>
<dbReference type="AlphaFoldDB" id="A0A1F7Z4N0"/>
<dbReference type="EC" id="2.4.1.117" evidence="4"/>
<keyword evidence="7" id="KW-0812">Transmembrane</keyword>
<evidence type="ECO:0000256" key="10">
    <source>
        <dbReference type="ARBA" id="ARBA00022989"/>
    </source>
</evidence>
<dbReference type="EMBL" id="MGGR01000013">
    <property type="protein sequence ID" value="OGM33858.1"/>
    <property type="molecule type" value="Genomic_DNA"/>
</dbReference>
<keyword evidence="10" id="KW-1133">Transmembrane helix</keyword>
<dbReference type="Gene3D" id="3.90.550.10">
    <property type="entry name" value="Spore Coat Polysaccharide Biosynthesis Protein SpsA, Chain A"/>
    <property type="match status" value="1"/>
</dbReference>
<comment type="caution">
    <text evidence="14">The sequence shown here is derived from an EMBL/GenBank/DDBJ whole genome shotgun (WGS) entry which is preliminary data.</text>
</comment>
<reference evidence="14 15" key="1">
    <citation type="journal article" date="2016" name="Nat. Commun.">
        <title>Thousands of microbial genomes shed light on interconnected biogeochemical processes in an aquifer system.</title>
        <authorList>
            <person name="Anantharaman K."/>
            <person name="Brown C.T."/>
            <person name="Hug L.A."/>
            <person name="Sharon I."/>
            <person name="Castelle C.J."/>
            <person name="Probst A.J."/>
            <person name="Thomas B.C."/>
            <person name="Singh A."/>
            <person name="Wilkins M.J."/>
            <person name="Karaoz U."/>
            <person name="Brodie E.L."/>
            <person name="Williams K.H."/>
            <person name="Hubbard S.S."/>
            <person name="Banfield J.F."/>
        </authorList>
    </citation>
    <scope>NUCLEOTIDE SEQUENCE [LARGE SCALE GENOMIC DNA]</scope>
</reference>
<keyword evidence="6" id="KW-0808">Transferase</keyword>
<feature type="domain" description="Glycosyltransferase 2-like" evidence="13">
    <location>
        <begin position="8"/>
        <end position="175"/>
    </location>
</feature>
<evidence type="ECO:0000256" key="4">
    <source>
        <dbReference type="ARBA" id="ARBA00012583"/>
    </source>
</evidence>
<evidence type="ECO:0000256" key="8">
    <source>
        <dbReference type="ARBA" id="ARBA00022824"/>
    </source>
</evidence>
<dbReference type="CDD" id="cd04188">
    <property type="entry name" value="DPG_synthase"/>
    <property type="match status" value="1"/>
</dbReference>
<evidence type="ECO:0000256" key="9">
    <source>
        <dbReference type="ARBA" id="ARBA00022968"/>
    </source>
</evidence>
<evidence type="ECO:0000259" key="13">
    <source>
        <dbReference type="Pfam" id="PF00535"/>
    </source>
</evidence>
<comment type="pathway">
    <text evidence="2">Protein modification; protein glycosylation.</text>
</comment>
<evidence type="ECO:0000256" key="1">
    <source>
        <dbReference type="ARBA" id="ARBA00004389"/>
    </source>
</evidence>
<dbReference type="PANTHER" id="PTHR10859">
    <property type="entry name" value="GLYCOSYL TRANSFERASE"/>
    <property type="match status" value="1"/>
</dbReference>
<evidence type="ECO:0000256" key="2">
    <source>
        <dbReference type="ARBA" id="ARBA00004922"/>
    </source>
</evidence>
<name>A0A1F7Z4N0_9BACT</name>
<dbReference type="PANTHER" id="PTHR10859:SF91">
    <property type="entry name" value="DOLICHYL-PHOSPHATE BETA-GLUCOSYLTRANSFERASE"/>
    <property type="match status" value="1"/>
</dbReference>
<evidence type="ECO:0000256" key="3">
    <source>
        <dbReference type="ARBA" id="ARBA00006739"/>
    </source>
</evidence>
<protein>
    <recommendedName>
        <fullName evidence="4">dolichyl-phosphate beta-glucosyltransferase</fullName>
        <ecNumber evidence="4">2.4.1.117</ecNumber>
    </recommendedName>
</protein>
<evidence type="ECO:0000313" key="14">
    <source>
        <dbReference type="EMBL" id="OGM33858.1"/>
    </source>
</evidence>
<dbReference type="SUPFAM" id="SSF53448">
    <property type="entry name" value="Nucleotide-diphospho-sugar transferases"/>
    <property type="match status" value="1"/>
</dbReference>
<keyword evidence="5" id="KW-0328">Glycosyltransferase</keyword>
<dbReference type="GO" id="GO:0006487">
    <property type="term" value="P:protein N-linked glycosylation"/>
    <property type="evidence" value="ECO:0007669"/>
    <property type="project" value="TreeGrafter"/>
</dbReference>
<comment type="subcellular location">
    <subcellularLocation>
        <location evidence="1">Endoplasmic reticulum membrane</location>
        <topology evidence="1">Single-pass membrane protein</topology>
    </subcellularLocation>
</comment>
<evidence type="ECO:0000313" key="15">
    <source>
        <dbReference type="Proteomes" id="UP000177169"/>
    </source>
</evidence>
<evidence type="ECO:0000256" key="12">
    <source>
        <dbReference type="ARBA" id="ARBA00045097"/>
    </source>
</evidence>
<keyword evidence="9" id="KW-0735">Signal-anchor</keyword>
<dbReference type="GO" id="GO:0004581">
    <property type="term" value="F:dolichyl-phosphate beta-glucosyltransferase activity"/>
    <property type="evidence" value="ECO:0007669"/>
    <property type="project" value="UniProtKB-EC"/>
</dbReference>
<dbReference type="Proteomes" id="UP000177169">
    <property type="component" value="Unassembled WGS sequence"/>
</dbReference>
<gene>
    <name evidence="14" type="ORF">A3D01_02715</name>
</gene>
<dbReference type="InterPro" id="IPR035518">
    <property type="entry name" value="DPG_synthase"/>
</dbReference>
<keyword evidence="11" id="KW-0472">Membrane</keyword>
<sequence length="242" mass="27742">MAKNPDLSIVIPAYNEEKIIQSTIAKVISYLKRKRFDWEIIVGDDGSKDRTSKIVGSVKDKKVRLVRLVKNRGKGAALREGILNATGKYIIFMDADLSVPLENIEIFFNTLNKGADLAIASRRVKGAKILIHQPWYRETMGRVFTLLTQLVTGTDVADFTCGFKGFKKESAKKIFRASLIDRWAYDAEIIFLAKKFGLKIREIPIVWKNREDTRVRLKSVVLETFRDLLKIRWNDLSGKYEN</sequence>
<dbReference type="STRING" id="1802505.A3D01_02715"/>
<evidence type="ECO:0000256" key="5">
    <source>
        <dbReference type="ARBA" id="ARBA00022676"/>
    </source>
</evidence>